<evidence type="ECO:0000256" key="2">
    <source>
        <dbReference type="ARBA" id="ARBA00012925"/>
    </source>
</evidence>
<dbReference type="PANTHER" id="PTHR18952">
    <property type="entry name" value="CARBONIC ANHYDRASE"/>
    <property type="match status" value="1"/>
</dbReference>
<keyword evidence="11" id="KW-1185">Reference proteome</keyword>
<evidence type="ECO:0000313" key="11">
    <source>
        <dbReference type="Proteomes" id="UP000192907"/>
    </source>
</evidence>
<keyword evidence="8" id="KW-0472">Membrane</keyword>
<feature type="transmembrane region" description="Helical" evidence="8">
    <location>
        <begin position="81"/>
        <end position="101"/>
    </location>
</feature>
<dbReference type="Proteomes" id="UP000192907">
    <property type="component" value="Unassembled WGS sequence"/>
</dbReference>
<dbReference type="Gene3D" id="3.10.200.10">
    <property type="entry name" value="Alpha carbonic anhydrase"/>
    <property type="match status" value="1"/>
</dbReference>
<evidence type="ECO:0000256" key="8">
    <source>
        <dbReference type="SAM" id="Phobius"/>
    </source>
</evidence>
<reference evidence="11" key="1">
    <citation type="submission" date="2017-04" db="EMBL/GenBank/DDBJ databases">
        <authorList>
            <person name="Varghese N."/>
            <person name="Submissions S."/>
        </authorList>
    </citation>
    <scope>NUCLEOTIDE SEQUENCE [LARGE SCALE GENOMIC DNA]</scope>
    <source>
        <strain evidence="11">RKEM611</strain>
    </source>
</reference>
<dbReference type="EMBL" id="FWZT01000010">
    <property type="protein sequence ID" value="SMF32196.1"/>
    <property type="molecule type" value="Genomic_DNA"/>
</dbReference>
<dbReference type="GO" id="GO:0004089">
    <property type="term" value="F:carbonate dehydratase activity"/>
    <property type="evidence" value="ECO:0007669"/>
    <property type="project" value="UniProtKB-EC"/>
</dbReference>
<evidence type="ECO:0000259" key="9">
    <source>
        <dbReference type="PROSITE" id="PS51144"/>
    </source>
</evidence>
<keyword evidence="8" id="KW-0812">Transmembrane</keyword>
<protein>
    <recommendedName>
        <fullName evidence="2">carbonic anhydrase</fullName>
        <ecNumber evidence="2">4.2.1.1</ecNumber>
    </recommendedName>
</protein>
<dbReference type="STRING" id="1513793.SAMN06296036_11012"/>
<dbReference type="SUPFAM" id="SSF51069">
    <property type="entry name" value="Carbonic anhydrase"/>
    <property type="match status" value="1"/>
</dbReference>
<feature type="transmembrane region" description="Helical" evidence="8">
    <location>
        <begin position="21"/>
        <end position="39"/>
    </location>
</feature>
<dbReference type="InterPro" id="IPR041891">
    <property type="entry name" value="Alpha_CA_prokaryot-like"/>
</dbReference>
<comment type="catalytic activity">
    <reaction evidence="6">
        <text>hydrogencarbonate + H(+) = CO2 + H2O</text>
        <dbReference type="Rhea" id="RHEA:10748"/>
        <dbReference type="ChEBI" id="CHEBI:15377"/>
        <dbReference type="ChEBI" id="CHEBI:15378"/>
        <dbReference type="ChEBI" id="CHEBI:16526"/>
        <dbReference type="ChEBI" id="CHEBI:17544"/>
        <dbReference type="EC" id="4.2.1.1"/>
    </reaction>
</comment>
<keyword evidence="8" id="KW-1133">Transmembrane helix</keyword>
<dbReference type="Pfam" id="PF00194">
    <property type="entry name" value="Carb_anhydrase"/>
    <property type="match status" value="1"/>
</dbReference>
<sequence>MVQKKKSPRRVATTQHQGTPSSIVTALIVALPLFTAFGIRDALLANPNRLGLFTMACLLIQGLFLCFFWKRIASGLKSFVSYIFVFSIWAYMIAQAVSSFIPISHFWIGLIPLASVGGIGVLLMLAWAQDSGKNPSNGLAVLVSLALIVTTVIKIQMPDTDFKPMELAAKKPPIQEFEEGTIRADDMDDTIHASDDHASDNDPAASEPKHLTDTIDSSMSHDSPEPEKFLPVANEHSQHDQALQNRNHEQISERPIPKMANDRHVEKLPTKPKKLNPSPRPSKKAARWDYRGNRGPHQWARLSSDYRVCNRGKEQSPVNIPSAWDLYDHIRIFNRPMDYEIVDDGHGIKVQVKHGIQTYIAKRPYELKAISFHSPSEHQYERRSFPMEIQLRHENKQGKKAFIGVLVTEGKHNSELDKVFQYLPKSRHQPIAPTDEKIDVINFLPKSLKSFHYFGSLTHPPCTEGVNWNVLNNPIEMSKEQIRSFRAKYRNNARPPQLLYHRS</sequence>
<keyword evidence="3" id="KW-0479">Metal-binding</keyword>
<evidence type="ECO:0000256" key="5">
    <source>
        <dbReference type="ARBA" id="ARBA00023239"/>
    </source>
</evidence>
<dbReference type="PROSITE" id="PS51144">
    <property type="entry name" value="ALPHA_CA_2"/>
    <property type="match status" value="1"/>
</dbReference>
<keyword evidence="4" id="KW-0862">Zinc</keyword>
<feature type="transmembrane region" description="Helical" evidence="8">
    <location>
        <begin position="107"/>
        <end position="127"/>
    </location>
</feature>
<dbReference type="AlphaFoldDB" id="A0A1Y6BWZ0"/>
<evidence type="ECO:0000256" key="3">
    <source>
        <dbReference type="ARBA" id="ARBA00022723"/>
    </source>
</evidence>
<comment type="similarity">
    <text evidence="1">Belongs to the alpha-carbonic anhydrase family.</text>
</comment>
<feature type="transmembrane region" description="Helical" evidence="8">
    <location>
        <begin position="51"/>
        <end position="69"/>
    </location>
</feature>
<feature type="domain" description="Alpha-carbonic anhydrase" evidence="9">
    <location>
        <begin position="286"/>
        <end position="503"/>
    </location>
</feature>
<evidence type="ECO:0000256" key="6">
    <source>
        <dbReference type="ARBA" id="ARBA00048348"/>
    </source>
</evidence>
<dbReference type="SMART" id="SM01057">
    <property type="entry name" value="Carb_anhydrase"/>
    <property type="match status" value="1"/>
</dbReference>
<evidence type="ECO:0000313" key="10">
    <source>
        <dbReference type="EMBL" id="SMF32196.1"/>
    </source>
</evidence>
<accession>A0A1Y6BWZ0</accession>
<dbReference type="EC" id="4.2.1.1" evidence="2"/>
<dbReference type="RefSeq" id="WP_159455368.1">
    <property type="nucleotide sequence ID" value="NZ_FWZT01000010.1"/>
</dbReference>
<gene>
    <name evidence="10" type="ORF">SAMN06296036_11012</name>
</gene>
<feature type="compositionally biased region" description="Basic and acidic residues" evidence="7">
    <location>
        <begin position="246"/>
        <end position="269"/>
    </location>
</feature>
<dbReference type="CDD" id="cd03124">
    <property type="entry name" value="alpha_CA_prokaryotic_like"/>
    <property type="match status" value="1"/>
</dbReference>
<feature type="transmembrane region" description="Helical" evidence="8">
    <location>
        <begin position="139"/>
        <end position="157"/>
    </location>
</feature>
<organism evidence="10 11">
    <name type="scientific">Pseudobacteriovorax antillogorgiicola</name>
    <dbReference type="NCBI Taxonomy" id="1513793"/>
    <lineage>
        <taxon>Bacteria</taxon>
        <taxon>Pseudomonadati</taxon>
        <taxon>Bdellovibrionota</taxon>
        <taxon>Oligoflexia</taxon>
        <taxon>Oligoflexales</taxon>
        <taxon>Pseudobacteriovoracaceae</taxon>
        <taxon>Pseudobacteriovorax</taxon>
    </lineage>
</organism>
<evidence type="ECO:0000256" key="4">
    <source>
        <dbReference type="ARBA" id="ARBA00022833"/>
    </source>
</evidence>
<evidence type="ECO:0000256" key="1">
    <source>
        <dbReference type="ARBA" id="ARBA00010718"/>
    </source>
</evidence>
<keyword evidence="5" id="KW-0456">Lyase</keyword>
<proteinExistence type="inferred from homology"/>
<dbReference type="InterPro" id="IPR001148">
    <property type="entry name" value="CA_dom"/>
</dbReference>
<dbReference type="GO" id="GO:0008270">
    <property type="term" value="F:zinc ion binding"/>
    <property type="evidence" value="ECO:0007669"/>
    <property type="project" value="InterPro"/>
</dbReference>
<evidence type="ECO:0000256" key="7">
    <source>
        <dbReference type="SAM" id="MobiDB-lite"/>
    </source>
</evidence>
<name>A0A1Y6BWZ0_9BACT</name>
<dbReference type="PANTHER" id="PTHR18952:SF265">
    <property type="entry name" value="CARBONIC ANHYDRASE"/>
    <property type="match status" value="1"/>
</dbReference>
<dbReference type="InterPro" id="IPR023561">
    <property type="entry name" value="Carbonic_anhydrase_a-class"/>
</dbReference>
<feature type="region of interest" description="Disordered" evidence="7">
    <location>
        <begin position="191"/>
        <end position="292"/>
    </location>
</feature>
<feature type="compositionally biased region" description="Basic and acidic residues" evidence="7">
    <location>
        <begin position="191"/>
        <end position="200"/>
    </location>
</feature>
<dbReference type="InterPro" id="IPR036398">
    <property type="entry name" value="CA_dom_sf"/>
</dbReference>